<keyword evidence="4" id="KW-1185">Reference proteome</keyword>
<dbReference type="GO" id="GO:0004674">
    <property type="term" value="F:protein serine/threonine kinase activity"/>
    <property type="evidence" value="ECO:0007669"/>
    <property type="project" value="UniProtKB-KW"/>
</dbReference>
<dbReference type="Proteomes" id="UP000295281">
    <property type="component" value="Unassembled WGS sequence"/>
</dbReference>
<evidence type="ECO:0000313" key="4">
    <source>
        <dbReference type="Proteomes" id="UP000295281"/>
    </source>
</evidence>
<keyword evidence="1" id="KW-0418">Kinase</keyword>
<dbReference type="InterPro" id="IPR003594">
    <property type="entry name" value="HATPase_dom"/>
</dbReference>
<dbReference type="Pfam" id="PF13581">
    <property type="entry name" value="HATPase_c_2"/>
    <property type="match status" value="1"/>
</dbReference>
<comment type="caution">
    <text evidence="3">The sequence shown here is derived from an EMBL/GenBank/DDBJ whole genome shotgun (WGS) entry which is preliminary data.</text>
</comment>
<keyword evidence="1" id="KW-0723">Serine/threonine-protein kinase</keyword>
<organism evidence="3 4">
    <name type="scientific">Actinorugispora endophytica</name>
    <dbReference type="NCBI Taxonomy" id="1605990"/>
    <lineage>
        <taxon>Bacteria</taxon>
        <taxon>Bacillati</taxon>
        <taxon>Actinomycetota</taxon>
        <taxon>Actinomycetes</taxon>
        <taxon>Streptosporangiales</taxon>
        <taxon>Nocardiopsidaceae</taxon>
        <taxon>Actinorugispora</taxon>
    </lineage>
</organism>
<dbReference type="SUPFAM" id="SSF55874">
    <property type="entry name" value="ATPase domain of HSP90 chaperone/DNA topoisomerase II/histidine kinase"/>
    <property type="match status" value="1"/>
</dbReference>
<dbReference type="PANTHER" id="PTHR35526">
    <property type="entry name" value="ANTI-SIGMA-F FACTOR RSBW-RELATED"/>
    <property type="match status" value="1"/>
</dbReference>
<accession>A0A4R6UN64</accession>
<dbReference type="InterPro" id="IPR050267">
    <property type="entry name" value="Anti-sigma-factor_SerPK"/>
</dbReference>
<gene>
    <name evidence="3" type="ORF">EV190_12359</name>
</gene>
<dbReference type="EMBL" id="SNYN01000023">
    <property type="protein sequence ID" value="TDQ46903.1"/>
    <property type="molecule type" value="Genomic_DNA"/>
</dbReference>
<feature type="domain" description="Histidine kinase/HSP90-like ATPase" evidence="2">
    <location>
        <begin position="18"/>
        <end position="138"/>
    </location>
</feature>
<dbReference type="InterPro" id="IPR036890">
    <property type="entry name" value="HATPase_C_sf"/>
</dbReference>
<keyword evidence="1" id="KW-0808">Transferase</keyword>
<reference evidence="3 4" key="1">
    <citation type="submission" date="2019-03" db="EMBL/GenBank/DDBJ databases">
        <title>Genomic Encyclopedia of Type Strains, Phase IV (KMG-IV): sequencing the most valuable type-strain genomes for metagenomic binning, comparative biology and taxonomic classification.</title>
        <authorList>
            <person name="Goeker M."/>
        </authorList>
    </citation>
    <scope>NUCLEOTIDE SEQUENCE [LARGE SCALE GENOMIC DNA]</scope>
    <source>
        <strain evidence="3 4">DSM 46770</strain>
    </source>
</reference>
<dbReference type="Gene3D" id="3.30.565.10">
    <property type="entry name" value="Histidine kinase-like ATPase, C-terminal domain"/>
    <property type="match status" value="1"/>
</dbReference>
<dbReference type="PANTHER" id="PTHR35526:SF6">
    <property type="entry name" value="SLR1861 PROTEIN"/>
    <property type="match status" value="1"/>
</dbReference>
<dbReference type="CDD" id="cd16936">
    <property type="entry name" value="HATPase_RsbW-like"/>
    <property type="match status" value="1"/>
</dbReference>
<dbReference type="AlphaFoldDB" id="A0A4R6UN64"/>
<proteinExistence type="predicted"/>
<sequence>MATVRDPVVVPGDVPSLELVTRYVLSVVDGLLTPPAVYRMRLAADEVATNIVTHGYAENDRTGVLEVDGGADGDRVWIRFRDSAPPFDPRDRCHAPDLAVPLARRPVGGLGLHLVFTMLDDFEYEREGDRNRNTLIMRRDPAR</sequence>
<dbReference type="OrthoDB" id="9792240at2"/>
<evidence type="ECO:0000256" key="1">
    <source>
        <dbReference type="ARBA" id="ARBA00022527"/>
    </source>
</evidence>
<dbReference type="RefSeq" id="WP_133743073.1">
    <property type="nucleotide sequence ID" value="NZ_SNYN01000023.1"/>
</dbReference>
<protein>
    <submittedName>
        <fullName evidence="3">Anti-sigma regulatory factor (Ser/Thr protein kinase)</fullName>
    </submittedName>
</protein>
<evidence type="ECO:0000313" key="3">
    <source>
        <dbReference type="EMBL" id="TDQ46903.1"/>
    </source>
</evidence>
<name>A0A4R6UN64_9ACTN</name>
<evidence type="ECO:0000259" key="2">
    <source>
        <dbReference type="Pfam" id="PF13581"/>
    </source>
</evidence>